<dbReference type="RefSeq" id="WP_073458834.1">
    <property type="nucleotide sequence ID" value="NZ_FRAP01000017.1"/>
</dbReference>
<feature type="signal peptide" evidence="1">
    <location>
        <begin position="1"/>
        <end position="19"/>
    </location>
</feature>
<dbReference type="EMBL" id="FRAP01000017">
    <property type="protein sequence ID" value="SHL05341.1"/>
    <property type="molecule type" value="Genomic_DNA"/>
</dbReference>
<gene>
    <name evidence="2" type="ORF">SAMN05443637_1174</name>
</gene>
<accession>A0A1M6XHB5</accession>
<dbReference type="Proteomes" id="UP000184363">
    <property type="component" value="Unassembled WGS sequence"/>
</dbReference>
<dbReference type="STRING" id="1848.SAMN05443637_1174"/>
<reference evidence="2 3" key="1">
    <citation type="submission" date="2016-11" db="EMBL/GenBank/DDBJ databases">
        <authorList>
            <person name="Jaros S."/>
            <person name="Januszkiewicz K."/>
            <person name="Wedrychowicz H."/>
        </authorList>
    </citation>
    <scope>NUCLEOTIDE SEQUENCE [LARGE SCALE GENOMIC DNA]</scope>
    <source>
        <strain evidence="2 3">DSM 43832</strain>
    </source>
</reference>
<evidence type="ECO:0000256" key="1">
    <source>
        <dbReference type="SAM" id="SignalP"/>
    </source>
</evidence>
<keyword evidence="1" id="KW-0732">Signal</keyword>
<protein>
    <submittedName>
        <fullName evidence="2">Uncharacterized protein</fullName>
    </submittedName>
</protein>
<keyword evidence="3" id="KW-1185">Reference proteome</keyword>
<proteinExistence type="predicted"/>
<evidence type="ECO:0000313" key="3">
    <source>
        <dbReference type="Proteomes" id="UP000184363"/>
    </source>
</evidence>
<feature type="chain" id="PRO_5039427574" evidence="1">
    <location>
        <begin position="20"/>
        <end position="122"/>
    </location>
</feature>
<sequence>MIGLLRWLLLVLGWPAAGDADAFATANHVLGTAIGETGGYLLTATRTGLVLAGGRGSPAAGSWCSGAARPSFILAGLLVPLGLLLADTADFVSDVLWSGWLVAFGVVLSFGPAAGRAWGPAP</sequence>
<name>A0A1M6XHB5_PSETH</name>
<dbReference type="OrthoDB" id="326446at2"/>
<organism evidence="2 3">
    <name type="scientific">Pseudonocardia thermophila</name>
    <dbReference type="NCBI Taxonomy" id="1848"/>
    <lineage>
        <taxon>Bacteria</taxon>
        <taxon>Bacillati</taxon>
        <taxon>Actinomycetota</taxon>
        <taxon>Actinomycetes</taxon>
        <taxon>Pseudonocardiales</taxon>
        <taxon>Pseudonocardiaceae</taxon>
        <taxon>Pseudonocardia</taxon>
    </lineage>
</organism>
<dbReference type="AlphaFoldDB" id="A0A1M6XHB5"/>
<evidence type="ECO:0000313" key="2">
    <source>
        <dbReference type="EMBL" id="SHL05341.1"/>
    </source>
</evidence>